<evidence type="ECO:0000256" key="1">
    <source>
        <dbReference type="ARBA" id="ARBA00010171"/>
    </source>
</evidence>
<feature type="coiled-coil region" evidence="4">
    <location>
        <begin position="1245"/>
        <end position="1293"/>
    </location>
</feature>
<evidence type="ECO:0000313" key="6">
    <source>
        <dbReference type="EMBL" id="KAJ8708457.1"/>
    </source>
</evidence>
<evidence type="ECO:0000256" key="3">
    <source>
        <dbReference type="ARBA" id="ARBA00023054"/>
    </source>
</evidence>
<comment type="caution">
    <text evidence="6">The sequence shown here is derived from an EMBL/GenBank/DDBJ whole genome shotgun (WGS) entry which is preliminary data.</text>
</comment>
<evidence type="ECO:0000313" key="7">
    <source>
        <dbReference type="Proteomes" id="UP001231518"/>
    </source>
</evidence>
<dbReference type="Gene3D" id="3.40.50.300">
    <property type="entry name" value="P-loop containing nucleotide triphosphate hydrolases"/>
    <property type="match status" value="2"/>
</dbReference>
<keyword evidence="7" id="KW-1185">Reference proteome</keyword>
<comment type="similarity">
    <text evidence="1">Belongs to the SMC family. SMC5 subfamily.</text>
</comment>
<dbReference type="InterPro" id="IPR027417">
    <property type="entry name" value="P-loop_NTPase"/>
</dbReference>
<dbReference type="GO" id="GO:0030915">
    <property type="term" value="C:Smc5-Smc6 complex"/>
    <property type="evidence" value="ECO:0007669"/>
    <property type="project" value="TreeGrafter"/>
</dbReference>
<feature type="coiled-coil region" evidence="4">
    <location>
        <begin position="201"/>
        <end position="260"/>
    </location>
</feature>
<feature type="coiled-coil region" evidence="4">
    <location>
        <begin position="324"/>
        <end position="358"/>
    </location>
</feature>
<dbReference type="GO" id="GO:0003697">
    <property type="term" value="F:single-stranded DNA binding"/>
    <property type="evidence" value="ECO:0007669"/>
    <property type="project" value="TreeGrafter"/>
</dbReference>
<evidence type="ECO:0000259" key="5">
    <source>
        <dbReference type="Pfam" id="PF02463"/>
    </source>
</evidence>
<gene>
    <name evidence="6" type="ORF">PYW07_010582</name>
</gene>
<dbReference type="PANTHER" id="PTHR45916:SF1">
    <property type="entry name" value="STRUCTURAL MAINTENANCE OF CHROMOSOMES PROTEIN 5"/>
    <property type="match status" value="1"/>
</dbReference>
<evidence type="ECO:0000256" key="4">
    <source>
        <dbReference type="SAM" id="Coils"/>
    </source>
</evidence>
<proteinExistence type="inferred from homology"/>
<feature type="domain" description="RecF/RecN/SMC N-terminal" evidence="5">
    <location>
        <begin position="17"/>
        <end position="1512"/>
    </location>
</feature>
<dbReference type="GO" id="GO:0005634">
    <property type="term" value="C:nucleus"/>
    <property type="evidence" value="ECO:0007669"/>
    <property type="project" value="TreeGrafter"/>
</dbReference>
<sequence>MSRSEVFNTEGIKAGCIYRIELINFVTYKKVVLYPSTSLNLIIGPNGTGKSTFVCAIILGLCGKTSVIGRAKKISEYVRSGCEDSKIEIELYRGPNERNVIITREFDVNDASSWFIDGRSAREKQVQELIASMNIQVDNLCQLLPQDRVQDFSKMNPQQLLRSTLAAVGGQESVDQLDELIQCRTQQRGLSTKLQTNTQVIEEAMRLNERLKIVIDAMKQRKEIEKQIEICEKKKLWLEYQDLREKVVEYTNDRKSAMNIVKTHQSKVEPLEKVIASAKTTIGKIEQQKLAANRKIYNLKEQAKETINAVRTQEFKLKEIEGSFQEKLERHRNRERELQEAKAKLEKLTTDKMRLVEKVGDETKVKLDLAEIHKPLTKTNAAIDNLKKQKLDVQYDLENNVMPQIRLYQNKIRKLEDVDNKRLEVLRAYSEDCYKAVMWLRENRDMFQHAVHEPMMLEISFTDPKFARYLESTVAGRDLVAFTFEDTKDMNLFLSKVRNELGLRRVNAICSQGNTPPRSQNIQQLSYLGFYTYLVDTISAPDAIVNYLCRQYNIHRIPIGNDHTFKNSGSVPANITMYFTGKSDAIVNYLCRQYNIHRIPIGNDHTFKNSGSVPANITMYFTGKSDAIVNYLCRQYNIHRIPIGNDHTFKNSGSVPANITMYFTGKSDAIVNYLCRQYNIHRIPIGNDHTFKNSGSVPANITMYFTGKSDAIVNYLCRQYNIHRIPIGNDHTFKNSGSVPANITMYFTGKSDAIVNYLCRQYNIHRIPIGNDHTFKNSGSVPANITMYFTGKSDAIVNYLCRQYNIHRIPIGNDHTFKNSGSVPANITMYFTGKSDAIVNYLCRQYNIHRIPIGNDHTFKNSGSVPANITMYFTGKSDAIVNYLCRQYNIHRIPIGNDHTFKNSGSVPANITMYFTGKSDAIVNYLCRQYNIHRIPIGNDHTFKNSGSVPANITMYFTGKSDAIVNYLCRQYNIHRIPIGNDHTFKNSGSVPANITMYFTGKSDAIVNYLCRQYNIHRIPIGNDHTFKNSGSVPANITMYFTGKSDAIVNYLCRQYNIHRIPIGNDHTFKNSGSVPANITMYFTENHRFVVRVSAYSGERSSSTIEIRPAKLCANTVDLEEISNFNEQLAGFQETAQSHKTKMQKIDERLSTLEGHLNELNMQRKAINEGVEKVRTIAAQIRIQKKKVEDIETEPTFDIQQERERARRKQRDCVLKQCRLHAELKDSFSTLCSEIMNADVWKAKLEFFRNGIVDQENELRELKNELRNVQATLENIENQLTRAKSSAKEKLIEAKRSCNNKLPQDPDFPYREDFDVLPSDITRLQEHYYELQTRVDFMDQGDEQVIKEYEEREKQIAKLKSEVNSSSNMNKTLEHKIRDISSKWLPPLENLLRDIDRSFGDMFSKLGCAGEIKLDKGGNEEDYDKYGISILVCFRASEQLQQLTRHAQSGGERALSTALYLMSLQRLTTVPFRCVDEINQGMDPINERKMFELLVNVTTESDNAQYFLLTPKLLTNLQYNEKVMVHTIMNGQKIMPNNAWKMETFLEKAHHYRMS</sequence>
<organism evidence="6 7">
    <name type="scientific">Mythimna separata</name>
    <name type="common">Oriental armyworm</name>
    <name type="synonym">Pseudaletia separata</name>
    <dbReference type="NCBI Taxonomy" id="271217"/>
    <lineage>
        <taxon>Eukaryota</taxon>
        <taxon>Metazoa</taxon>
        <taxon>Ecdysozoa</taxon>
        <taxon>Arthropoda</taxon>
        <taxon>Hexapoda</taxon>
        <taxon>Insecta</taxon>
        <taxon>Pterygota</taxon>
        <taxon>Neoptera</taxon>
        <taxon>Endopterygota</taxon>
        <taxon>Lepidoptera</taxon>
        <taxon>Glossata</taxon>
        <taxon>Ditrysia</taxon>
        <taxon>Noctuoidea</taxon>
        <taxon>Noctuidae</taxon>
        <taxon>Noctuinae</taxon>
        <taxon>Hadenini</taxon>
        <taxon>Mythimna</taxon>
    </lineage>
</organism>
<dbReference type="SUPFAM" id="SSF52540">
    <property type="entry name" value="P-loop containing nucleoside triphosphate hydrolases"/>
    <property type="match status" value="1"/>
</dbReference>
<name>A0AAD7YA38_MYTSE</name>
<feature type="coiled-coil region" evidence="4">
    <location>
        <begin position="1342"/>
        <end position="1376"/>
    </location>
</feature>
<dbReference type="InterPro" id="IPR003395">
    <property type="entry name" value="RecF/RecN/SMC_N"/>
</dbReference>
<keyword evidence="3 4" id="KW-0175">Coiled coil</keyword>
<evidence type="ECO:0000256" key="2">
    <source>
        <dbReference type="ARBA" id="ARBA00018687"/>
    </source>
</evidence>
<dbReference type="Proteomes" id="UP001231518">
    <property type="component" value="Chromosome 25"/>
</dbReference>
<accession>A0AAD7YA38</accession>
<dbReference type="PANTHER" id="PTHR45916">
    <property type="entry name" value="STRUCTURAL MAINTENANCE OF CHROMOSOMES PROTEIN 5"/>
    <property type="match status" value="1"/>
</dbReference>
<reference evidence="6" key="1">
    <citation type="submission" date="2023-03" db="EMBL/GenBank/DDBJ databases">
        <title>Chromosome-level genomes of two armyworms, Mythimna separata and Mythimna loreyi, provide insights into the biosynthesis and reception of sex pheromones.</title>
        <authorList>
            <person name="Zhao H."/>
        </authorList>
    </citation>
    <scope>NUCLEOTIDE SEQUENCE</scope>
    <source>
        <strain evidence="6">BeijingLab</strain>
        <tissue evidence="6">Pupa</tissue>
    </source>
</reference>
<protein>
    <recommendedName>
        <fullName evidence="2">Structural maintenance of chromosomes protein 5</fullName>
    </recommendedName>
</protein>
<dbReference type="EMBL" id="JARGEI010000026">
    <property type="protein sequence ID" value="KAJ8708457.1"/>
    <property type="molecule type" value="Genomic_DNA"/>
</dbReference>
<dbReference type="GO" id="GO:0000724">
    <property type="term" value="P:double-strand break repair via homologous recombination"/>
    <property type="evidence" value="ECO:0007669"/>
    <property type="project" value="TreeGrafter"/>
</dbReference>
<dbReference type="Pfam" id="PF02463">
    <property type="entry name" value="SMC_N"/>
    <property type="match status" value="1"/>
</dbReference>